<evidence type="ECO:0000256" key="6">
    <source>
        <dbReference type="ARBA" id="ARBA00022824"/>
    </source>
</evidence>
<dbReference type="PANTHER" id="PTHR12863:SF1">
    <property type="entry name" value="FATTY ACID 2-HYDROXYLASE"/>
    <property type="match status" value="1"/>
</dbReference>
<comment type="caution">
    <text evidence="16">The sequence shown here is derived from an EMBL/GenBank/DDBJ whole genome shotgun (WGS) entry which is preliminary data.</text>
</comment>
<protein>
    <submittedName>
        <fullName evidence="16">Sterol desaturase family protein</fullName>
    </submittedName>
</protein>
<keyword evidence="6" id="KW-0256">Endoplasmic reticulum</keyword>
<evidence type="ECO:0000256" key="10">
    <source>
        <dbReference type="ARBA" id="ARBA00023002"/>
    </source>
</evidence>
<keyword evidence="3" id="KW-0444">Lipid biosynthesis</keyword>
<evidence type="ECO:0000256" key="4">
    <source>
        <dbReference type="ARBA" id="ARBA00022692"/>
    </source>
</evidence>
<feature type="domain" description="Fatty acid hydroxylase" evidence="15">
    <location>
        <begin position="66"/>
        <end position="203"/>
    </location>
</feature>
<evidence type="ECO:0000256" key="3">
    <source>
        <dbReference type="ARBA" id="ARBA00022516"/>
    </source>
</evidence>
<evidence type="ECO:0000256" key="11">
    <source>
        <dbReference type="ARBA" id="ARBA00023098"/>
    </source>
</evidence>
<keyword evidence="11" id="KW-0443">Lipid metabolism</keyword>
<keyword evidence="8" id="KW-0862">Zinc</keyword>
<reference evidence="16 17" key="1">
    <citation type="submission" date="2021-03" db="EMBL/GenBank/DDBJ databases">
        <title>novel species isolated from a fishpond in China.</title>
        <authorList>
            <person name="Lu H."/>
            <person name="Cai Z."/>
        </authorList>
    </citation>
    <scope>NUCLEOTIDE SEQUENCE [LARGE SCALE GENOMIC DNA]</scope>
    <source>
        <strain evidence="16 17">JCM 31546</strain>
    </source>
</reference>
<keyword evidence="7" id="KW-0276">Fatty acid metabolism</keyword>
<keyword evidence="12 14" id="KW-0472">Membrane</keyword>
<evidence type="ECO:0000256" key="5">
    <source>
        <dbReference type="ARBA" id="ARBA00022723"/>
    </source>
</evidence>
<keyword evidence="17" id="KW-1185">Reference proteome</keyword>
<evidence type="ECO:0000313" key="17">
    <source>
        <dbReference type="Proteomes" id="UP000664698"/>
    </source>
</evidence>
<feature type="transmembrane region" description="Helical" evidence="14">
    <location>
        <begin position="56"/>
        <end position="75"/>
    </location>
</feature>
<accession>A0ABS3BWR4</accession>
<keyword evidence="9 14" id="KW-1133">Transmembrane helix</keyword>
<feature type="transmembrane region" description="Helical" evidence="14">
    <location>
        <begin position="32"/>
        <end position="50"/>
    </location>
</feature>
<keyword evidence="4 14" id="KW-0812">Transmembrane</keyword>
<organism evidence="16 17">
    <name type="scientific">Algoriphagus aestuariicola</name>
    <dbReference type="NCBI Taxonomy" id="1852016"/>
    <lineage>
        <taxon>Bacteria</taxon>
        <taxon>Pseudomonadati</taxon>
        <taxon>Bacteroidota</taxon>
        <taxon>Cytophagia</taxon>
        <taxon>Cytophagales</taxon>
        <taxon>Cyclobacteriaceae</taxon>
        <taxon>Algoriphagus</taxon>
    </lineage>
</organism>
<dbReference type="RefSeq" id="WP_206570758.1">
    <property type="nucleotide sequence ID" value="NZ_JAFKCW010000004.1"/>
</dbReference>
<dbReference type="InterPro" id="IPR014430">
    <property type="entry name" value="Scs7"/>
</dbReference>
<comment type="subcellular location">
    <subcellularLocation>
        <location evidence="2">Endoplasmic reticulum membrane</location>
        <topology evidence="2">Multi-pass membrane protein</topology>
    </subcellularLocation>
</comment>
<keyword evidence="13" id="KW-0275">Fatty acid biosynthesis</keyword>
<keyword evidence="10" id="KW-0560">Oxidoreductase</keyword>
<evidence type="ECO:0000256" key="14">
    <source>
        <dbReference type="SAM" id="Phobius"/>
    </source>
</evidence>
<evidence type="ECO:0000313" key="16">
    <source>
        <dbReference type="EMBL" id="MBN7802746.1"/>
    </source>
</evidence>
<evidence type="ECO:0000256" key="13">
    <source>
        <dbReference type="ARBA" id="ARBA00023160"/>
    </source>
</evidence>
<proteinExistence type="predicted"/>
<evidence type="ECO:0000256" key="9">
    <source>
        <dbReference type="ARBA" id="ARBA00022989"/>
    </source>
</evidence>
<name>A0ABS3BWR4_9BACT</name>
<dbReference type="InterPro" id="IPR006694">
    <property type="entry name" value="Fatty_acid_hydroxylase"/>
</dbReference>
<dbReference type="PANTHER" id="PTHR12863">
    <property type="entry name" value="FATTY ACID HYDROXYLASE"/>
    <property type="match status" value="1"/>
</dbReference>
<evidence type="ECO:0000256" key="12">
    <source>
        <dbReference type="ARBA" id="ARBA00023136"/>
    </source>
</evidence>
<sequence>MKKIGRLDKPDNFGSAKMFSNPILEKISRTNILVPIIMFFAISAVSFYYAVTTTEIGLKVGIPVLFVGLFVFTFVEYMMHKHFFHMEPDTPIKDKLQYTVHGVHHDYPKDKDRLAMPPFVSAAYAAIFYLVFKLLMGAYSLYFLPGFLIGYAGYLGVHYVVHAYNPPKNFFKVLWVNHAIHHYKDPDVSFGVSSPLWDILLGTMPKKD</sequence>
<evidence type="ECO:0000256" key="2">
    <source>
        <dbReference type="ARBA" id="ARBA00004477"/>
    </source>
</evidence>
<dbReference type="Proteomes" id="UP000664698">
    <property type="component" value="Unassembled WGS sequence"/>
</dbReference>
<evidence type="ECO:0000256" key="8">
    <source>
        <dbReference type="ARBA" id="ARBA00022833"/>
    </source>
</evidence>
<feature type="transmembrane region" description="Helical" evidence="14">
    <location>
        <begin position="138"/>
        <end position="161"/>
    </location>
</feature>
<keyword evidence="5" id="KW-0479">Metal-binding</keyword>
<evidence type="ECO:0000256" key="1">
    <source>
        <dbReference type="ARBA" id="ARBA00001947"/>
    </source>
</evidence>
<gene>
    <name evidence="16" type="ORF">J0A67_17850</name>
</gene>
<comment type="cofactor">
    <cofactor evidence="1">
        <name>Zn(2+)</name>
        <dbReference type="ChEBI" id="CHEBI:29105"/>
    </cofactor>
</comment>
<evidence type="ECO:0000259" key="15">
    <source>
        <dbReference type="Pfam" id="PF04116"/>
    </source>
</evidence>
<feature type="transmembrane region" description="Helical" evidence="14">
    <location>
        <begin position="114"/>
        <end position="132"/>
    </location>
</feature>
<dbReference type="Pfam" id="PF04116">
    <property type="entry name" value="FA_hydroxylase"/>
    <property type="match status" value="1"/>
</dbReference>
<evidence type="ECO:0000256" key="7">
    <source>
        <dbReference type="ARBA" id="ARBA00022832"/>
    </source>
</evidence>
<dbReference type="EMBL" id="JAFKCW010000004">
    <property type="protein sequence ID" value="MBN7802746.1"/>
    <property type="molecule type" value="Genomic_DNA"/>
</dbReference>